<dbReference type="Pfam" id="PF13675">
    <property type="entry name" value="PilJ"/>
    <property type="match status" value="1"/>
</dbReference>
<feature type="coiled-coil region" evidence="8">
    <location>
        <begin position="474"/>
        <end position="508"/>
    </location>
</feature>
<organism evidence="12 13">
    <name type="scientific">Shewanella maritima</name>
    <dbReference type="NCBI Taxonomy" id="2520507"/>
    <lineage>
        <taxon>Bacteria</taxon>
        <taxon>Pseudomonadati</taxon>
        <taxon>Pseudomonadota</taxon>
        <taxon>Gammaproteobacteria</taxon>
        <taxon>Alteromonadales</taxon>
        <taxon>Shewanellaceae</taxon>
        <taxon>Shewanella</taxon>
    </lineage>
</organism>
<dbReference type="KEGG" id="smai:EXU30_08310"/>
<dbReference type="InterPro" id="IPR003660">
    <property type="entry name" value="HAMP_dom"/>
</dbReference>
<evidence type="ECO:0000313" key="13">
    <source>
        <dbReference type="Proteomes" id="UP000291106"/>
    </source>
</evidence>
<dbReference type="Gene3D" id="2.40.10.220">
    <property type="entry name" value="predicted glycosyltransferase like domains"/>
    <property type="match status" value="1"/>
</dbReference>
<proteinExistence type="inferred from homology"/>
<gene>
    <name evidence="12" type="ORF">EXU30_08310</name>
</gene>
<evidence type="ECO:0000313" key="12">
    <source>
        <dbReference type="EMBL" id="QBF82691.1"/>
    </source>
</evidence>
<dbReference type="CDD" id="cd06225">
    <property type="entry name" value="HAMP"/>
    <property type="match status" value="1"/>
</dbReference>
<dbReference type="CDD" id="cd11386">
    <property type="entry name" value="MCP_signal"/>
    <property type="match status" value="1"/>
</dbReference>
<dbReference type="GO" id="GO:0035438">
    <property type="term" value="F:cyclic-di-GMP binding"/>
    <property type="evidence" value="ECO:0007669"/>
    <property type="project" value="InterPro"/>
</dbReference>
<dbReference type="RefSeq" id="WP_130599071.1">
    <property type="nucleotide sequence ID" value="NZ_CP036200.1"/>
</dbReference>
<reference evidence="12 13" key="1">
    <citation type="submission" date="2019-02" db="EMBL/GenBank/DDBJ databases">
        <title>Shewanella sp. D4-2 isolated from Dokdo Island.</title>
        <authorList>
            <person name="Baek K."/>
        </authorList>
    </citation>
    <scope>NUCLEOTIDE SEQUENCE [LARGE SCALE GENOMIC DNA]</scope>
    <source>
        <strain evidence="12 13">D4-2</strain>
    </source>
</reference>
<dbReference type="InterPro" id="IPR009875">
    <property type="entry name" value="PilZ_domain"/>
</dbReference>
<keyword evidence="3 9" id="KW-1133">Transmembrane helix</keyword>
<evidence type="ECO:0000256" key="2">
    <source>
        <dbReference type="ARBA" id="ARBA00022692"/>
    </source>
</evidence>
<keyword evidence="8" id="KW-0175">Coiled coil</keyword>
<dbReference type="PANTHER" id="PTHR32089">
    <property type="entry name" value="METHYL-ACCEPTING CHEMOTAXIS PROTEIN MCPB"/>
    <property type="match status" value="1"/>
</dbReference>
<dbReference type="GO" id="GO:0016020">
    <property type="term" value="C:membrane"/>
    <property type="evidence" value="ECO:0007669"/>
    <property type="project" value="UniProtKB-SubCell"/>
</dbReference>
<dbReference type="SUPFAM" id="SSF141371">
    <property type="entry name" value="PilZ domain-like"/>
    <property type="match status" value="1"/>
</dbReference>
<dbReference type="GO" id="GO:0006935">
    <property type="term" value="P:chemotaxis"/>
    <property type="evidence" value="ECO:0007669"/>
    <property type="project" value="UniProtKB-ARBA"/>
</dbReference>
<sequence length="664" mass="73886">MFKSLSIKQKLFLLPMIIALALIGEATLVTYTLMQNESDTSIINIAGRQRMLTKKYSAEELFHAEYLDHKMPAPLAASHTVNLYETSLKALKYGGKTYSDLSMTKPIELPKVDYQPFLEQLKVVEGLWQEQLRVAQKLEHDFNLQTADEFLIANHKALGAMNKAVGLFAQHSRSKLDILIWESIILAVVISILCIGFALMIIRNITTTINLLVGISRKIGEGDLKQDPKLLDAINSNELGRLAQNIEIMRQSLQDTLGEIQLASSSINLSSTQVSDLSSQINAANHTERQRFEMIHSNSKSLDQSTIRLVEITSETLDMATQCNQLSTEASELVTKNIAMMKTTSDETEKATNFIQELSDTAEQVSGIVDSIRAISEQTNLLALNAAIEAARAGEQGRGFAVVADEVRGLAARTGDSTDEIAKLISQLTEGVKLVVNSMGEVSSRVEQSRNTSKQTAEGIIEVTERIQQVATAQQSIDEQVEQQKQQLDELKNTQIELEDIINESHKKSRTSTLVAKQLSKVCIDITEVIQKFSVDVTLNSTKKKDDCNRAHPRVKTGLHYELTQGDKHIQGLTDDISFGGTRLILPAGTHNLDENQTVTVDIDYLYQGNSKRMRIGGRIIHQHQPKTNKLLLHIDFDTPNASQTQALEEIYFEHQHSGEFKHG</sequence>
<dbReference type="Proteomes" id="UP000291106">
    <property type="component" value="Chromosome"/>
</dbReference>
<feature type="domain" description="HAMP" evidence="11">
    <location>
        <begin position="203"/>
        <end position="258"/>
    </location>
</feature>
<dbReference type="SMART" id="SM00283">
    <property type="entry name" value="MA"/>
    <property type="match status" value="1"/>
</dbReference>
<evidence type="ECO:0000256" key="1">
    <source>
        <dbReference type="ARBA" id="ARBA00004141"/>
    </source>
</evidence>
<dbReference type="PANTHER" id="PTHR32089:SF112">
    <property type="entry name" value="LYSOZYME-LIKE PROTEIN-RELATED"/>
    <property type="match status" value="1"/>
</dbReference>
<name>A0A411PGJ3_9GAMM</name>
<dbReference type="PROSITE" id="PS50111">
    <property type="entry name" value="CHEMOTAXIS_TRANSDUC_2"/>
    <property type="match status" value="1"/>
</dbReference>
<feature type="transmembrane region" description="Helical" evidence="9">
    <location>
        <begin position="178"/>
        <end position="202"/>
    </location>
</feature>
<evidence type="ECO:0000256" key="7">
    <source>
        <dbReference type="PROSITE-ProRule" id="PRU00284"/>
    </source>
</evidence>
<accession>A0A411PGJ3</accession>
<evidence type="ECO:0000256" key="4">
    <source>
        <dbReference type="ARBA" id="ARBA00023136"/>
    </source>
</evidence>
<dbReference type="SMART" id="SM00304">
    <property type="entry name" value="HAMP"/>
    <property type="match status" value="1"/>
</dbReference>
<dbReference type="EMBL" id="CP036200">
    <property type="protein sequence ID" value="QBF82691.1"/>
    <property type="molecule type" value="Genomic_DNA"/>
</dbReference>
<evidence type="ECO:0000259" key="11">
    <source>
        <dbReference type="PROSITE" id="PS50885"/>
    </source>
</evidence>
<evidence type="ECO:0000256" key="3">
    <source>
        <dbReference type="ARBA" id="ARBA00022989"/>
    </source>
</evidence>
<dbReference type="InterPro" id="IPR004089">
    <property type="entry name" value="MCPsignal_dom"/>
</dbReference>
<dbReference type="OrthoDB" id="952521at2"/>
<evidence type="ECO:0000256" key="5">
    <source>
        <dbReference type="ARBA" id="ARBA00023224"/>
    </source>
</evidence>
<dbReference type="Pfam" id="PF07238">
    <property type="entry name" value="PilZ"/>
    <property type="match status" value="1"/>
</dbReference>
<protein>
    <submittedName>
        <fullName evidence="12">HAMP domain-containing protein</fullName>
    </submittedName>
</protein>
<evidence type="ECO:0000259" key="10">
    <source>
        <dbReference type="PROSITE" id="PS50111"/>
    </source>
</evidence>
<dbReference type="PROSITE" id="PS50885">
    <property type="entry name" value="HAMP"/>
    <property type="match status" value="1"/>
</dbReference>
<dbReference type="Gene3D" id="1.10.287.950">
    <property type="entry name" value="Methyl-accepting chemotaxis protein"/>
    <property type="match status" value="1"/>
</dbReference>
<evidence type="ECO:0000256" key="8">
    <source>
        <dbReference type="SAM" id="Coils"/>
    </source>
</evidence>
<dbReference type="Pfam" id="PF00015">
    <property type="entry name" value="MCPsignal"/>
    <property type="match status" value="1"/>
</dbReference>
<dbReference type="AlphaFoldDB" id="A0A411PGJ3"/>
<evidence type="ECO:0000256" key="6">
    <source>
        <dbReference type="ARBA" id="ARBA00029447"/>
    </source>
</evidence>
<evidence type="ECO:0000256" key="9">
    <source>
        <dbReference type="SAM" id="Phobius"/>
    </source>
</evidence>
<dbReference type="Pfam" id="PF00672">
    <property type="entry name" value="HAMP"/>
    <property type="match status" value="1"/>
</dbReference>
<dbReference type="Gene3D" id="6.10.340.10">
    <property type="match status" value="1"/>
</dbReference>
<keyword evidence="5 7" id="KW-0807">Transducer</keyword>
<comment type="subcellular location">
    <subcellularLocation>
        <location evidence="1">Membrane</location>
        <topology evidence="1">Multi-pass membrane protein</topology>
    </subcellularLocation>
</comment>
<keyword evidence="4 9" id="KW-0472">Membrane</keyword>
<keyword evidence="13" id="KW-1185">Reference proteome</keyword>
<feature type="domain" description="Methyl-accepting transducer" evidence="10">
    <location>
        <begin position="263"/>
        <end position="499"/>
    </location>
</feature>
<dbReference type="SUPFAM" id="SSF58104">
    <property type="entry name" value="Methyl-accepting chemotaxis protein (MCP) signaling domain"/>
    <property type="match status" value="1"/>
</dbReference>
<dbReference type="GO" id="GO:0007165">
    <property type="term" value="P:signal transduction"/>
    <property type="evidence" value="ECO:0007669"/>
    <property type="project" value="UniProtKB-KW"/>
</dbReference>
<keyword evidence="2 9" id="KW-0812">Transmembrane</keyword>
<dbReference type="InterPro" id="IPR029095">
    <property type="entry name" value="NarX-like_N"/>
</dbReference>
<comment type="similarity">
    <text evidence="6">Belongs to the methyl-accepting chemotaxis (MCP) protein family.</text>
</comment>